<feature type="transmembrane region" description="Helical" evidence="5">
    <location>
        <begin position="52"/>
        <end position="71"/>
    </location>
</feature>
<feature type="transmembrane region" description="Helical" evidence="5">
    <location>
        <begin position="78"/>
        <end position="97"/>
    </location>
</feature>
<dbReference type="RefSeq" id="WP_106595311.1">
    <property type="nucleotide sequence ID" value="NZ_PYAS01000004.1"/>
</dbReference>
<dbReference type="InterPro" id="IPR011701">
    <property type="entry name" value="MFS"/>
</dbReference>
<evidence type="ECO:0000313" key="7">
    <source>
        <dbReference type="EMBL" id="PSL30440.1"/>
    </source>
</evidence>
<dbReference type="PANTHER" id="PTHR11662:SF285">
    <property type="entry name" value="HEXURONATE TRANSPORTER"/>
    <property type="match status" value="1"/>
</dbReference>
<dbReference type="Proteomes" id="UP000241964">
    <property type="component" value="Unassembled WGS sequence"/>
</dbReference>
<dbReference type="InterPro" id="IPR036259">
    <property type="entry name" value="MFS_trans_sf"/>
</dbReference>
<feature type="domain" description="Major facilitator superfamily (MFS) profile" evidence="6">
    <location>
        <begin position="13"/>
        <end position="424"/>
    </location>
</feature>
<feature type="transmembrane region" description="Helical" evidence="5">
    <location>
        <begin position="165"/>
        <end position="185"/>
    </location>
</feature>
<keyword evidence="2 5" id="KW-0812">Transmembrane</keyword>
<dbReference type="Pfam" id="PF07690">
    <property type="entry name" value="MFS_1"/>
    <property type="match status" value="1"/>
</dbReference>
<dbReference type="PROSITE" id="PS50850">
    <property type="entry name" value="MFS"/>
    <property type="match status" value="1"/>
</dbReference>
<evidence type="ECO:0000256" key="5">
    <source>
        <dbReference type="SAM" id="Phobius"/>
    </source>
</evidence>
<dbReference type="EMBL" id="PYAS01000004">
    <property type="protein sequence ID" value="PSL30440.1"/>
    <property type="molecule type" value="Genomic_DNA"/>
</dbReference>
<feature type="transmembrane region" description="Helical" evidence="5">
    <location>
        <begin position="271"/>
        <end position="292"/>
    </location>
</feature>
<dbReference type="OrthoDB" id="9781156at2"/>
<name>A0A2P8G8Y2_9BACT</name>
<evidence type="ECO:0000259" key="6">
    <source>
        <dbReference type="PROSITE" id="PS50850"/>
    </source>
</evidence>
<keyword evidence="3 5" id="KW-1133">Transmembrane helix</keyword>
<feature type="transmembrane region" description="Helical" evidence="5">
    <location>
        <begin position="328"/>
        <end position="350"/>
    </location>
</feature>
<dbReference type="Gene3D" id="1.20.1250.20">
    <property type="entry name" value="MFS general substrate transporter like domains"/>
    <property type="match status" value="2"/>
</dbReference>
<organism evidence="7 8">
    <name type="scientific">Dyadobacter jiangsuensis</name>
    <dbReference type="NCBI Taxonomy" id="1591085"/>
    <lineage>
        <taxon>Bacteria</taxon>
        <taxon>Pseudomonadati</taxon>
        <taxon>Bacteroidota</taxon>
        <taxon>Cytophagia</taxon>
        <taxon>Cytophagales</taxon>
        <taxon>Spirosomataceae</taxon>
        <taxon>Dyadobacter</taxon>
    </lineage>
</organism>
<comment type="subcellular location">
    <subcellularLocation>
        <location evidence="1">Membrane</location>
        <topology evidence="1">Multi-pass membrane protein</topology>
    </subcellularLocation>
</comment>
<feature type="transmembrane region" description="Helical" evidence="5">
    <location>
        <begin position="362"/>
        <end position="385"/>
    </location>
</feature>
<dbReference type="InterPro" id="IPR020846">
    <property type="entry name" value="MFS_dom"/>
</dbReference>
<reference evidence="7 8" key="1">
    <citation type="submission" date="2018-03" db="EMBL/GenBank/DDBJ databases">
        <title>Genomic Encyclopedia of Archaeal and Bacterial Type Strains, Phase II (KMG-II): from individual species to whole genera.</title>
        <authorList>
            <person name="Goeker M."/>
        </authorList>
    </citation>
    <scope>NUCLEOTIDE SEQUENCE [LARGE SCALE GENOMIC DNA]</scope>
    <source>
        <strain evidence="7 8">DSM 29057</strain>
    </source>
</reference>
<feature type="transmembrane region" description="Helical" evidence="5">
    <location>
        <begin position="304"/>
        <end position="322"/>
    </location>
</feature>
<sequence>MKQTNIGNYRWVICALLFFATTINYIDRQILGLLKPTLETEFNWTESDYANIVMVFAGCYAAGYIVFGNIIDKIGSKLGYAVSIIIWSIAAVAHAFVKSTFGFGAVRAVLGLGEAGNFPAAVKATAEWFPKRERALATGIFNSGTSIGAVAAPILVPWLLSTYSWQGAFIITGAIGFIWLIFWWLMYEIPSRHKKVGPEEYAFIHSDNEAGDGENQKTIHWTKLVTLPQTWVFIIGKFLTDPVWWFFLFWLPSYFATTFALDLKKPSLHLAIVYTATTFGSIGGGYLSSYLIKKGWTPLRARKTTLLVMAFAVMPIILAQFATDIWTVVGIIAIATAAHQAWSANIFTIVSDIFPKRAVSSVVGIGGMAGSLGSTFFPLLVGALLDHYKGVGNIGAGYNILFVVCGLAYIIAWLAIHFLTANMKPVEESLNN</sequence>
<gene>
    <name evidence="7" type="ORF">CLV60_104382</name>
</gene>
<evidence type="ECO:0000256" key="1">
    <source>
        <dbReference type="ARBA" id="ARBA00004141"/>
    </source>
</evidence>
<dbReference type="PANTHER" id="PTHR11662">
    <property type="entry name" value="SOLUTE CARRIER FAMILY 17"/>
    <property type="match status" value="1"/>
</dbReference>
<evidence type="ECO:0000313" key="8">
    <source>
        <dbReference type="Proteomes" id="UP000241964"/>
    </source>
</evidence>
<keyword evidence="4 5" id="KW-0472">Membrane</keyword>
<evidence type="ECO:0000256" key="3">
    <source>
        <dbReference type="ARBA" id="ARBA00022989"/>
    </source>
</evidence>
<dbReference type="InterPro" id="IPR000849">
    <property type="entry name" value="Sugar_P_transporter"/>
</dbReference>
<dbReference type="GO" id="GO:0015134">
    <property type="term" value="F:hexuronate transmembrane transporter activity"/>
    <property type="evidence" value="ECO:0007669"/>
    <property type="project" value="TreeGrafter"/>
</dbReference>
<dbReference type="CDD" id="cd17319">
    <property type="entry name" value="MFS_ExuT_GudP_like"/>
    <property type="match status" value="1"/>
</dbReference>
<keyword evidence="8" id="KW-1185">Reference proteome</keyword>
<dbReference type="PIRSF" id="PIRSF002808">
    <property type="entry name" value="Hexose_phosphate_transp"/>
    <property type="match status" value="1"/>
</dbReference>
<feature type="transmembrane region" description="Helical" evidence="5">
    <location>
        <begin position="397"/>
        <end position="419"/>
    </location>
</feature>
<dbReference type="InterPro" id="IPR050382">
    <property type="entry name" value="MFS_Na/Anion_cotransporter"/>
</dbReference>
<dbReference type="AlphaFoldDB" id="A0A2P8G8Y2"/>
<evidence type="ECO:0000256" key="4">
    <source>
        <dbReference type="ARBA" id="ARBA00023136"/>
    </source>
</evidence>
<dbReference type="GO" id="GO:0016020">
    <property type="term" value="C:membrane"/>
    <property type="evidence" value="ECO:0007669"/>
    <property type="project" value="UniProtKB-SubCell"/>
</dbReference>
<protein>
    <submittedName>
        <fullName evidence="7">ACS family hexuronate transporter-like MFS transporter</fullName>
    </submittedName>
</protein>
<comment type="caution">
    <text evidence="7">The sequence shown here is derived from an EMBL/GenBank/DDBJ whole genome shotgun (WGS) entry which is preliminary data.</text>
</comment>
<evidence type="ECO:0000256" key="2">
    <source>
        <dbReference type="ARBA" id="ARBA00022692"/>
    </source>
</evidence>
<dbReference type="SUPFAM" id="SSF103473">
    <property type="entry name" value="MFS general substrate transporter"/>
    <property type="match status" value="1"/>
</dbReference>
<accession>A0A2P8G8Y2</accession>
<proteinExistence type="predicted"/>